<dbReference type="RefSeq" id="WP_196287418.1">
    <property type="nucleotide sequence ID" value="NZ_JADQDP010000003.1"/>
</dbReference>
<dbReference type="AlphaFoldDB" id="A0A931FMH1"/>
<gene>
    <name evidence="2" type="ORF">I2I01_15745</name>
</gene>
<feature type="coiled-coil region" evidence="1">
    <location>
        <begin position="320"/>
        <end position="354"/>
    </location>
</feature>
<evidence type="ECO:0008006" key="4">
    <source>
        <dbReference type="Google" id="ProtNLM"/>
    </source>
</evidence>
<keyword evidence="1" id="KW-0175">Coiled coil</keyword>
<comment type="caution">
    <text evidence="2">The sequence shown here is derived from an EMBL/GenBank/DDBJ whole genome shotgun (WGS) entry which is preliminary data.</text>
</comment>
<evidence type="ECO:0000256" key="1">
    <source>
        <dbReference type="SAM" id="Coils"/>
    </source>
</evidence>
<reference evidence="2 3" key="1">
    <citation type="submission" date="2020-11" db="EMBL/GenBank/DDBJ databases">
        <authorList>
            <person name="Kim M.K."/>
        </authorList>
    </citation>
    <scope>NUCLEOTIDE SEQUENCE [LARGE SCALE GENOMIC DNA]</scope>
    <source>
        <strain evidence="2 3">BT439</strain>
    </source>
</reference>
<sequence>MKHLLTYLLTSATIMTMSGHEAQAQTNTNYNGAAVNGGTHFMNADANSNSSAYLELSSSPSKASIGYIAGMNAPATGVAHYFMVRDALGWTSLLRIMRNGRTGIGYNVAEFPRSMLNVGTGNYAVSMDEVGSERRNNQGALIPGVAKGGACVGFNASRQPDADIACDANAAGSRNGGALIWAEDEGTLNFTAFPTNKGTQVTGAVGTQWYHPDDVASYRVMKIMPAATGQTAQPTGGRVQIGRYEPTYHPDYRLAVDGKLVAQSIFVTQVNNWADFVFAPTYALQPLPELEAYLKQNRHLPAIPSAAEVEKNGIDVGEMNARLLQSLEELTLHVIELNKQNARLQAEVAALAAKMNQNAAPAVGK</sequence>
<accession>A0A931FMH1</accession>
<keyword evidence="3" id="KW-1185">Reference proteome</keyword>
<dbReference type="Proteomes" id="UP000645610">
    <property type="component" value="Unassembled WGS sequence"/>
</dbReference>
<evidence type="ECO:0000313" key="3">
    <source>
        <dbReference type="Proteomes" id="UP000645610"/>
    </source>
</evidence>
<dbReference type="EMBL" id="JADQDP010000003">
    <property type="protein sequence ID" value="MBF9143101.1"/>
    <property type="molecule type" value="Genomic_DNA"/>
</dbReference>
<organism evidence="2 3">
    <name type="scientific">Hymenobacter properus</name>
    <dbReference type="NCBI Taxonomy" id="2791026"/>
    <lineage>
        <taxon>Bacteria</taxon>
        <taxon>Pseudomonadati</taxon>
        <taxon>Bacteroidota</taxon>
        <taxon>Cytophagia</taxon>
        <taxon>Cytophagales</taxon>
        <taxon>Hymenobacteraceae</taxon>
        <taxon>Hymenobacter</taxon>
    </lineage>
</organism>
<evidence type="ECO:0000313" key="2">
    <source>
        <dbReference type="EMBL" id="MBF9143101.1"/>
    </source>
</evidence>
<name>A0A931FMH1_9BACT</name>
<proteinExistence type="predicted"/>
<protein>
    <recommendedName>
        <fullName evidence="4">BZIP transcription factor</fullName>
    </recommendedName>
</protein>